<dbReference type="GO" id="GO:0034551">
    <property type="term" value="P:mitochondrial respiratory chain complex III assembly"/>
    <property type="evidence" value="ECO:0007669"/>
    <property type="project" value="InterPro"/>
</dbReference>
<keyword evidence="7" id="KW-1185">Reference proteome</keyword>
<evidence type="ECO:0000313" key="7">
    <source>
        <dbReference type="Proteomes" id="UP000038045"/>
    </source>
</evidence>
<keyword evidence="4" id="KW-0802">TPR repeat</keyword>
<dbReference type="InterPro" id="IPR011990">
    <property type="entry name" value="TPR-like_helical_dom_sf"/>
</dbReference>
<dbReference type="InterPro" id="IPR019734">
    <property type="entry name" value="TPR_rpt"/>
</dbReference>
<evidence type="ECO:0000256" key="1">
    <source>
        <dbReference type="ARBA" id="ARBA00004173"/>
    </source>
</evidence>
<sequence length="340" mass="39765">MFRLFKNIKFYNYFKKRNFVLIKNDKIFFKPIKILYAGSLIFAIKDFFGIEKLRLDDDPLKDMVKQAWLYTKYEDYNKAITILHHALKIAYEQKNDIVMTRIYLEMADVFAASEEKNGAENLYKLVLQRLTTVHNFSNSHPSFITTSIKLASILAAKGNIRDADIGFKHCIKKQKENVMEQEKDETNNIKALYGYALNAYAHFLIKHGGDELVEEAQMYMDISIEQSTDIFGKNDSSTLHLINNFAALCIMNNYFEIAKKYLESVINSQKNTIEDEEIVIAMYCNYAEALYHTGKIEKAINFAERALLLSNKFDKNIHDFALDYNNSLKKNEKKTYWFFF</sequence>
<evidence type="ECO:0000256" key="5">
    <source>
        <dbReference type="ARBA" id="ARBA00022946"/>
    </source>
</evidence>
<proteinExistence type="inferred from homology"/>
<dbReference type="Proteomes" id="UP000038045">
    <property type="component" value="Unplaced"/>
</dbReference>
<name>A0A0N4ZB98_PARTI</name>
<organism evidence="7 8">
    <name type="scientific">Parastrongyloides trichosuri</name>
    <name type="common">Possum-specific nematode worm</name>
    <dbReference type="NCBI Taxonomy" id="131310"/>
    <lineage>
        <taxon>Eukaryota</taxon>
        <taxon>Metazoa</taxon>
        <taxon>Ecdysozoa</taxon>
        <taxon>Nematoda</taxon>
        <taxon>Chromadorea</taxon>
        <taxon>Rhabditida</taxon>
        <taxon>Tylenchina</taxon>
        <taxon>Panagrolaimomorpha</taxon>
        <taxon>Strongyloidoidea</taxon>
        <taxon>Strongyloididae</taxon>
        <taxon>Parastrongyloides</taxon>
    </lineage>
</organism>
<keyword evidence="3" id="KW-0677">Repeat</keyword>
<dbReference type="SUPFAM" id="SSF48452">
    <property type="entry name" value="TPR-like"/>
    <property type="match status" value="2"/>
</dbReference>
<dbReference type="GO" id="GO:0005743">
    <property type="term" value="C:mitochondrial inner membrane"/>
    <property type="evidence" value="ECO:0007669"/>
    <property type="project" value="TreeGrafter"/>
</dbReference>
<dbReference type="WBParaSite" id="PTRK_0000481100.1">
    <property type="protein sequence ID" value="PTRK_0000481100.1"/>
    <property type="gene ID" value="PTRK_0000481100"/>
</dbReference>
<accession>A0A0N4ZB98</accession>
<dbReference type="PANTHER" id="PTHR13143">
    <property type="entry name" value="TETRATRICOPEPTIDE REPEAT PROTEIN 19"/>
    <property type="match status" value="1"/>
</dbReference>
<comment type="subcellular location">
    <subcellularLocation>
        <location evidence="1">Mitochondrion</location>
    </subcellularLocation>
</comment>
<dbReference type="Gene3D" id="1.25.40.10">
    <property type="entry name" value="Tetratricopeptide repeat domain"/>
    <property type="match status" value="2"/>
</dbReference>
<protein>
    <submittedName>
        <fullName evidence="8">TPR_REGION domain-containing protein</fullName>
    </submittedName>
</protein>
<dbReference type="SMART" id="SM00028">
    <property type="entry name" value="TPR"/>
    <property type="match status" value="4"/>
</dbReference>
<reference evidence="8" key="1">
    <citation type="submission" date="2017-02" db="UniProtKB">
        <authorList>
            <consortium name="WormBaseParasite"/>
        </authorList>
    </citation>
    <scope>IDENTIFICATION</scope>
</reference>
<evidence type="ECO:0000256" key="6">
    <source>
        <dbReference type="ARBA" id="ARBA00023128"/>
    </source>
</evidence>
<evidence type="ECO:0000256" key="4">
    <source>
        <dbReference type="ARBA" id="ARBA00022803"/>
    </source>
</evidence>
<comment type="similarity">
    <text evidence="2">Belongs to the TTC19 family.</text>
</comment>
<keyword evidence="6" id="KW-0496">Mitochondrion</keyword>
<dbReference type="STRING" id="131310.A0A0N4ZB98"/>
<evidence type="ECO:0000313" key="8">
    <source>
        <dbReference type="WBParaSite" id="PTRK_0000481100.1"/>
    </source>
</evidence>
<evidence type="ECO:0000256" key="3">
    <source>
        <dbReference type="ARBA" id="ARBA00022737"/>
    </source>
</evidence>
<dbReference type="InterPro" id="IPR040395">
    <property type="entry name" value="TTC19"/>
</dbReference>
<dbReference type="AlphaFoldDB" id="A0A0N4ZB98"/>
<keyword evidence="5" id="KW-0809">Transit peptide</keyword>
<evidence type="ECO:0000256" key="2">
    <source>
        <dbReference type="ARBA" id="ARBA00008219"/>
    </source>
</evidence>
<dbReference type="PANTHER" id="PTHR13143:SF6">
    <property type="entry name" value="TETRATRICOPEPTIDE REPEAT PROTEIN 19, MITOCHONDRIAL"/>
    <property type="match status" value="1"/>
</dbReference>